<comment type="caution">
    <text evidence="1">The sequence shown here is derived from an EMBL/GenBank/DDBJ whole genome shotgun (WGS) entry which is preliminary data.</text>
</comment>
<sequence>LKVEPESGVAVRVTGVLAAKEAEHVDPQLIPEGLLVTVPLPVLEMVRVLVVESPSV</sequence>
<name>A0A0F3H1B5_9BACT</name>
<keyword evidence="2" id="KW-1185">Reference proteome</keyword>
<proteinExistence type="predicted"/>
<dbReference type="AlphaFoldDB" id="A0A0F3H1B5"/>
<dbReference type="EMBL" id="LACI01000476">
    <property type="protein sequence ID" value="KJU86733.1"/>
    <property type="molecule type" value="Genomic_DNA"/>
</dbReference>
<evidence type="ECO:0000313" key="1">
    <source>
        <dbReference type="EMBL" id="KJU86733.1"/>
    </source>
</evidence>
<feature type="non-terminal residue" evidence="1">
    <location>
        <position position="1"/>
    </location>
</feature>
<organism evidence="1 2">
    <name type="scientific">Candidatus Magnetobacterium bavaricum</name>
    <dbReference type="NCBI Taxonomy" id="29290"/>
    <lineage>
        <taxon>Bacteria</taxon>
        <taxon>Pseudomonadati</taxon>
        <taxon>Nitrospirota</taxon>
        <taxon>Thermodesulfovibrionia</taxon>
        <taxon>Thermodesulfovibrionales</taxon>
        <taxon>Candidatus Magnetobacteriaceae</taxon>
        <taxon>Candidatus Magnetobacterium</taxon>
    </lineage>
</organism>
<reference evidence="1 2" key="1">
    <citation type="submission" date="2015-02" db="EMBL/GenBank/DDBJ databases">
        <title>Single-cell genomics of uncultivated deep-branching MTB reveals a conserved set of magnetosome genes.</title>
        <authorList>
            <person name="Kolinko S."/>
            <person name="Richter M."/>
            <person name="Glockner F.O."/>
            <person name="Brachmann A."/>
            <person name="Schuler D."/>
        </authorList>
    </citation>
    <scope>NUCLEOTIDE SEQUENCE [LARGE SCALE GENOMIC DNA]</scope>
    <source>
        <strain evidence="1">TM-1</strain>
    </source>
</reference>
<gene>
    <name evidence="1" type="ORF">MBAV_001070</name>
</gene>
<dbReference type="Proteomes" id="UP000033423">
    <property type="component" value="Unassembled WGS sequence"/>
</dbReference>
<evidence type="ECO:0000313" key="2">
    <source>
        <dbReference type="Proteomes" id="UP000033423"/>
    </source>
</evidence>
<protein>
    <submittedName>
        <fullName evidence="1">Uncharacterized protein</fullName>
    </submittedName>
</protein>
<accession>A0A0F3H1B5</accession>